<dbReference type="InterPro" id="IPR010104">
    <property type="entry name" value="TonB_rcpt_bac"/>
</dbReference>
<feature type="chain" id="PRO_5041415782" evidence="3">
    <location>
        <begin position="31"/>
        <end position="987"/>
    </location>
</feature>
<dbReference type="NCBIfam" id="TIGR01782">
    <property type="entry name" value="TonB-Xanth-Caul"/>
    <property type="match status" value="1"/>
</dbReference>
<proteinExistence type="inferred from homology"/>
<keyword evidence="1 2" id="KW-0472">Membrane</keyword>
<dbReference type="GO" id="GO:0009279">
    <property type="term" value="C:cell outer membrane"/>
    <property type="evidence" value="ECO:0007669"/>
    <property type="project" value="UniProtKB-SubCell"/>
</dbReference>
<reference evidence="7" key="2">
    <citation type="submission" date="2022-03" db="EMBL/GenBank/DDBJ databases">
        <title>Genome Encyclopedia of Bacteria and Archaea VI: Functional Genomics of Type Strains.</title>
        <authorList>
            <person name="Whitman W."/>
        </authorList>
    </citation>
    <scope>NUCLEOTIDE SEQUENCE</scope>
    <source>
        <strain evidence="7">HSC-15S17</strain>
    </source>
</reference>
<protein>
    <submittedName>
        <fullName evidence="6">TonB-dependent receptor</fullName>
    </submittedName>
</protein>
<dbReference type="EMBL" id="JALJZU010000001">
    <property type="protein sequence ID" value="MCP2006728.1"/>
    <property type="molecule type" value="Genomic_DNA"/>
</dbReference>
<dbReference type="InterPro" id="IPR039426">
    <property type="entry name" value="TonB-dep_rcpt-like"/>
</dbReference>
<evidence type="ECO:0000313" key="6">
    <source>
        <dbReference type="EMBL" id="MBV6319461.1"/>
    </source>
</evidence>
<reference evidence="6" key="1">
    <citation type="submission" date="2021-07" db="EMBL/GenBank/DDBJ databases">
        <title>Characterization of violacein-producing bacteria and related species.</title>
        <authorList>
            <person name="Wilson H.S."/>
            <person name="De Leon M.E."/>
        </authorList>
    </citation>
    <scope>NUCLEOTIDE SEQUENCE</scope>
    <source>
        <strain evidence="6">HSC-15S17</strain>
    </source>
</reference>
<keyword evidence="1" id="KW-1134">Transmembrane beta strand</keyword>
<keyword evidence="9" id="KW-1185">Reference proteome</keyword>
<feature type="domain" description="TonB-dependent receptor plug" evidence="5">
    <location>
        <begin position="56"/>
        <end position="163"/>
    </location>
</feature>
<dbReference type="PROSITE" id="PS52016">
    <property type="entry name" value="TONB_DEPENDENT_REC_3"/>
    <property type="match status" value="1"/>
</dbReference>
<keyword evidence="1" id="KW-0998">Cell outer membrane</keyword>
<dbReference type="Pfam" id="PF07715">
    <property type="entry name" value="Plug"/>
    <property type="match status" value="1"/>
</dbReference>
<evidence type="ECO:0000313" key="8">
    <source>
        <dbReference type="Proteomes" id="UP001155901"/>
    </source>
</evidence>
<evidence type="ECO:0000256" key="3">
    <source>
        <dbReference type="SAM" id="SignalP"/>
    </source>
</evidence>
<name>A0AA41H8C1_9BURK</name>
<comment type="caution">
    <text evidence="6">The sequence shown here is derived from an EMBL/GenBank/DDBJ whole genome shotgun (WGS) entry which is preliminary data.</text>
</comment>
<dbReference type="Proteomes" id="UP001162889">
    <property type="component" value="Unassembled WGS sequence"/>
</dbReference>
<comment type="similarity">
    <text evidence="1 2">Belongs to the TonB-dependent receptor family.</text>
</comment>
<feature type="signal peptide" evidence="3">
    <location>
        <begin position="1"/>
        <end position="30"/>
    </location>
</feature>
<dbReference type="RefSeq" id="WP_217940129.1">
    <property type="nucleotide sequence ID" value="NZ_JAHTGR010000001.1"/>
</dbReference>
<dbReference type="PANTHER" id="PTHR40980">
    <property type="entry name" value="PLUG DOMAIN-CONTAINING PROTEIN"/>
    <property type="match status" value="1"/>
</dbReference>
<keyword evidence="2" id="KW-0798">TonB box</keyword>
<evidence type="ECO:0000256" key="2">
    <source>
        <dbReference type="RuleBase" id="RU003357"/>
    </source>
</evidence>
<organism evidence="6 8">
    <name type="scientific">Duganella violaceipulchra</name>
    <dbReference type="NCBI Taxonomy" id="2849652"/>
    <lineage>
        <taxon>Bacteria</taxon>
        <taxon>Pseudomonadati</taxon>
        <taxon>Pseudomonadota</taxon>
        <taxon>Betaproteobacteria</taxon>
        <taxon>Burkholderiales</taxon>
        <taxon>Oxalobacteraceae</taxon>
        <taxon>Telluria group</taxon>
        <taxon>Duganella</taxon>
    </lineage>
</organism>
<evidence type="ECO:0000313" key="7">
    <source>
        <dbReference type="EMBL" id="MCP2006728.1"/>
    </source>
</evidence>
<evidence type="ECO:0000259" key="4">
    <source>
        <dbReference type="Pfam" id="PF00593"/>
    </source>
</evidence>
<dbReference type="Pfam" id="PF00593">
    <property type="entry name" value="TonB_dep_Rec_b-barrel"/>
    <property type="match status" value="1"/>
</dbReference>
<accession>A0AA41H8C1</accession>
<gene>
    <name evidence="6" type="ORF">KVP70_00820</name>
    <name evidence="7" type="ORF">L1274_000416</name>
</gene>
<feature type="domain" description="TonB-dependent receptor-like beta-barrel" evidence="4">
    <location>
        <begin position="473"/>
        <end position="947"/>
    </location>
</feature>
<evidence type="ECO:0000256" key="1">
    <source>
        <dbReference type="PROSITE-ProRule" id="PRU01360"/>
    </source>
</evidence>
<dbReference type="InterPro" id="IPR000531">
    <property type="entry name" value="Beta-barrel_TonB"/>
</dbReference>
<keyword evidence="1" id="KW-0812">Transmembrane</keyword>
<evidence type="ECO:0000259" key="5">
    <source>
        <dbReference type="Pfam" id="PF07715"/>
    </source>
</evidence>
<dbReference type="AlphaFoldDB" id="A0AA41H8C1"/>
<keyword evidence="6" id="KW-0675">Receptor</keyword>
<dbReference type="InterPro" id="IPR012910">
    <property type="entry name" value="Plug_dom"/>
</dbReference>
<keyword evidence="1" id="KW-0813">Transport</keyword>
<dbReference type="Proteomes" id="UP001155901">
    <property type="component" value="Unassembled WGS sequence"/>
</dbReference>
<comment type="subcellular location">
    <subcellularLocation>
        <location evidence="1">Cell outer membrane</location>
        <topology evidence="1">Multi-pass membrane protein</topology>
    </subcellularLocation>
</comment>
<evidence type="ECO:0000313" key="9">
    <source>
        <dbReference type="Proteomes" id="UP001162889"/>
    </source>
</evidence>
<keyword evidence="3" id="KW-0732">Signal</keyword>
<dbReference type="EMBL" id="JAHTGR010000001">
    <property type="protein sequence ID" value="MBV6319461.1"/>
    <property type="molecule type" value="Genomic_DNA"/>
</dbReference>
<sequence length="987" mass="105163">MKMKMQQTLPVSALALAVAQGLFVAPCALAQSQAQDTTVVVTGMRASARNAMAIKKDSVEIVDSITAEDIGKLPDLNVAETLTRVPGVQGYRYGGEGASPVGVGSGLTIRGLSGQTASQVNGRAYFTAGGREYNIEGAIPAMIAGVDVYKNPTAEHIEGGIGGLVNIRTRNPSDFKGPTVSLGVSGRYNDLAKEKDPELFGLVANKWTLEGGGKLGVMAAAVYQSSTGRSDNNPANGGANFKRAVRADSAEYQTLATANTGNRPNQPMASYVGRTDVSYLANVPTKAISSTVGPNTPDLNGLTTEQAANVMTAPAVSNNAFQETIMRVRRGLNLAADYRHDNTLRFFTEFNYTYYLYHQNYRGLNSVDGANVQNLTTTPFAFTEGLANRNLNGGSNDVLATQRLLGGTALNSTVNTVGGDEHTPYTTWIAAGGADWNPTPELAVKAEFNYIKSKKTQDNRAVNMDSKAGLYWNTTRLADGAPHQLNFSGPNLGDASNFVFRDYANGTNVKWDDKGSASAISAKYTVGEGFLRAVKTGARYATQESRYNSYSFSGKPLTVDGLPLNAARSNGISADTLGVTQQSPTNFMDGDAGYGGGYVVYAPGALLGSQVATLFPKAGIPMDNAYVENVGARRYFHENTLAGYLMGEFAALDDRITGNAGVRVVRTQSRAVAMNALATPGVFTETASETTYTNALPTLNVTGYITPDFLARFGYGKGLTRAPIDQLNPTISVNPVNGTGNIGNPALRPQTADSFDLSLERYFSKTNYVSAALFDKEIDGFFNGIVECQTVAGVPAYSGSQGNSCGGGQYQMTKSVNSEKGNARGVEVAGQYFFDSFAAPLRNFGVAGSYTYVKTSNPVNFGTAAAPRIVDSIQPFQSKNSYSVSGMYEDTKWSARLVYTWRSDSILFGASANPIDARGIAATGILDGSINYNIDENFTVSFNASNILDKALNRFVGEPGAYQTGIERQHYANGRTFSLALRYKYGK</sequence>
<dbReference type="PANTHER" id="PTHR40980:SF3">
    <property type="entry name" value="TONB-DEPENDENT RECEPTOR-LIKE BETA-BARREL DOMAIN-CONTAINING PROTEIN"/>
    <property type="match status" value="1"/>
</dbReference>